<keyword evidence="2" id="KW-1185">Reference proteome</keyword>
<reference evidence="1" key="1">
    <citation type="submission" date="2020-08" db="EMBL/GenBank/DDBJ databases">
        <authorList>
            <person name="Cejkova D."/>
            <person name="Kubasova T."/>
            <person name="Jahodarova E."/>
            <person name="Rychlik I."/>
        </authorList>
    </citation>
    <scope>NUCLEOTIDE SEQUENCE</scope>
    <source>
        <strain evidence="1">An824</strain>
    </source>
</reference>
<evidence type="ECO:0000313" key="1">
    <source>
        <dbReference type="EMBL" id="MBM6674836.1"/>
    </source>
</evidence>
<organism evidence="1 2">
    <name type="scientific">Marseilla massiliensis</name>
    <dbReference type="NCBI Taxonomy" id="1841864"/>
    <lineage>
        <taxon>Bacteria</taxon>
        <taxon>Pseudomonadati</taxon>
        <taxon>Bacteroidota</taxon>
        <taxon>Bacteroidia</taxon>
        <taxon>Bacteroidales</taxon>
        <taxon>Prevotellaceae</taxon>
        <taxon>Marseilla</taxon>
    </lineage>
</organism>
<proteinExistence type="predicted"/>
<reference evidence="1" key="2">
    <citation type="journal article" date="2021" name="Sci. Rep.">
        <title>The distribution of antibiotic resistance genes in chicken gut microbiota commensals.</title>
        <authorList>
            <person name="Juricova H."/>
            <person name="Matiasovicova J."/>
            <person name="Kubasova T."/>
            <person name="Cejkova D."/>
            <person name="Rychlik I."/>
        </authorList>
    </citation>
    <scope>NUCLEOTIDE SEQUENCE</scope>
    <source>
        <strain evidence="1">An824</strain>
    </source>
</reference>
<evidence type="ECO:0000313" key="2">
    <source>
        <dbReference type="Proteomes" id="UP000706891"/>
    </source>
</evidence>
<gene>
    <name evidence="1" type="ORF">H6A34_13280</name>
</gene>
<dbReference type="EMBL" id="JACJJG010000137">
    <property type="protein sequence ID" value="MBM6674836.1"/>
    <property type="molecule type" value="Genomic_DNA"/>
</dbReference>
<sequence>MTEQEMLEVQLAAKYPEDKKLWQDSLNKYGVKGTLDRLRKKNADNKIGELDCQFIEWIKEKEVDFSNEIRKHLTDSSTGLNIGNQKVKFTYYGMIYTILTWEGCYVRGKNKQNAPNRISCQRFCSELLNLKDRLNSGNVRKTIVSQTYSYNYYIDIASEEAGGKGNHLPDYAQSLRPVFKDLVHEIKRNFLFRQ</sequence>
<dbReference type="AlphaFoldDB" id="A0A938WUF9"/>
<dbReference type="RefSeq" id="WP_205105909.1">
    <property type="nucleotide sequence ID" value="NZ_JACJJG010000137.1"/>
</dbReference>
<protein>
    <submittedName>
        <fullName evidence="1">Uncharacterized protein</fullName>
    </submittedName>
</protein>
<comment type="caution">
    <text evidence="1">The sequence shown here is derived from an EMBL/GenBank/DDBJ whole genome shotgun (WGS) entry which is preliminary data.</text>
</comment>
<dbReference type="Proteomes" id="UP000706891">
    <property type="component" value="Unassembled WGS sequence"/>
</dbReference>
<accession>A0A938WUF9</accession>
<name>A0A938WUF9_9BACT</name>